<evidence type="ECO:0000256" key="5">
    <source>
        <dbReference type="ARBA" id="ARBA00022734"/>
    </source>
</evidence>
<dbReference type="Ensembl" id="ENSLLET00000005750.1">
    <property type="protein sequence ID" value="ENSLLEP00000005509.1"/>
    <property type="gene ID" value="ENSLLEG00000003471.1"/>
</dbReference>
<evidence type="ECO:0000259" key="8">
    <source>
        <dbReference type="Pfam" id="PF15711"/>
    </source>
</evidence>
<gene>
    <name evidence="9" type="primary">FAM3B</name>
</gene>
<dbReference type="GO" id="GO:0030246">
    <property type="term" value="F:carbohydrate binding"/>
    <property type="evidence" value="ECO:0007669"/>
    <property type="project" value="UniProtKB-UniRule"/>
</dbReference>
<dbReference type="InterPro" id="IPR039477">
    <property type="entry name" value="ILEI/PANDER_dom"/>
</dbReference>
<evidence type="ECO:0000256" key="4">
    <source>
        <dbReference type="ARBA" id="ARBA00022729"/>
    </source>
</evidence>
<dbReference type="InterPro" id="IPR039220">
    <property type="entry name" value="FAM3"/>
</dbReference>
<comment type="similarity">
    <text evidence="2">Belongs to the FAM3 family.</text>
</comment>
<evidence type="ECO:0000256" key="6">
    <source>
        <dbReference type="ARBA" id="ARBA00023157"/>
    </source>
</evidence>
<evidence type="ECO:0000256" key="1">
    <source>
        <dbReference type="ARBA" id="ARBA00004613"/>
    </source>
</evidence>
<protein>
    <submittedName>
        <fullName evidence="9">FAM3 metabolism regulating signaling molecule B</fullName>
    </submittedName>
</protein>
<evidence type="ECO:0000256" key="2">
    <source>
        <dbReference type="ARBA" id="ARBA00010905"/>
    </source>
</evidence>
<comment type="subcellular location">
    <subcellularLocation>
        <location evidence="1">Secreted</location>
    </subcellularLocation>
</comment>
<evidence type="ECO:0000256" key="7">
    <source>
        <dbReference type="PROSITE-ProRule" id="PRU01375"/>
    </source>
</evidence>
<dbReference type="Proteomes" id="UP000694569">
    <property type="component" value="Unplaced"/>
</dbReference>
<reference evidence="9" key="1">
    <citation type="submission" date="2025-08" db="UniProtKB">
        <authorList>
            <consortium name="Ensembl"/>
        </authorList>
    </citation>
    <scope>IDENTIFICATION</scope>
</reference>
<dbReference type="OrthoDB" id="440755at2759"/>
<keyword evidence="6" id="KW-1015">Disulfide bond</keyword>
<sequence length="299" mass="33038">MNDTCFLPLGSNVSCLHVVYTGSLLAAGLHFRSSLSILHPPWPSCTAFSCLIEPAAHSIVRVYSRHKTELLKATVKVTGLICASICAWYLGYLFAELLPEDSIQTAIDSVQQVGVRPVLKAPVPKKMKCGVWTQCGPDELPYLTRSGGAKDVMPLACLDDEFFLGGSNQKGDRGINIVVINHETWKAIDIKTFDMYDGDFSGPMVEFINKIPQGSVIMISSHDDAFSKLSEDAKKVFEGLGSKEVRNLKFRSAWVFLSVKGATLPEYLEKEKIIHSHDEKNRYGGWPSEIQIDGCLPKK</sequence>
<keyword evidence="3" id="KW-0964">Secreted</keyword>
<organism evidence="9 10">
    <name type="scientific">Leptobrachium leishanense</name>
    <name type="common">Leishan spiny toad</name>
    <dbReference type="NCBI Taxonomy" id="445787"/>
    <lineage>
        <taxon>Eukaryota</taxon>
        <taxon>Metazoa</taxon>
        <taxon>Chordata</taxon>
        <taxon>Craniata</taxon>
        <taxon>Vertebrata</taxon>
        <taxon>Euteleostomi</taxon>
        <taxon>Amphibia</taxon>
        <taxon>Batrachia</taxon>
        <taxon>Anura</taxon>
        <taxon>Pelobatoidea</taxon>
        <taxon>Megophryidae</taxon>
        <taxon>Leptobrachium</taxon>
    </lineage>
</organism>
<dbReference type="GeneTree" id="ENSGT00950000183004"/>
<dbReference type="AlphaFoldDB" id="A0A8C5M1Z0"/>
<keyword evidence="4" id="KW-0732">Signal</keyword>
<dbReference type="PROSITE" id="PS52031">
    <property type="entry name" value="GG_LECTIN"/>
    <property type="match status" value="1"/>
</dbReference>
<proteinExistence type="inferred from homology"/>
<evidence type="ECO:0000313" key="9">
    <source>
        <dbReference type="Ensembl" id="ENSLLEP00000005509.1"/>
    </source>
</evidence>
<dbReference type="GO" id="GO:0005576">
    <property type="term" value="C:extracellular region"/>
    <property type="evidence" value="ECO:0007669"/>
    <property type="project" value="UniProtKB-SubCell"/>
</dbReference>
<accession>A0A8C5M1Z0</accession>
<evidence type="ECO:0000256" key="3">
    <source>
        <dbReference type="ARBA" id="ARBA00022525"/>
    </source>
</evidence>
<evidence type="ECO:0000313" key="10">
    <source>
        <dbReference type="Proteomes" id="UP000694569"/>
    </source>
</evidence>
<feature type="domain" description="ILEI/PANDER" evidence="8">
    <location>
        <begin position="173"/>
        <end position="262"/>
    </location>
</feature>
<reference evidence="9" key="2">
    <citation type="submission" date="2025-09" db="UniProtKB">
        <authorList>
            <consortium name="Ensembl"/>
        </authorList>
    </citation>
    <scope>IDENTIFICATION</scope>
</reference>
<keyword evidence="10" id="KW-1185">Reference proteome</keyword>
<dbReference type="Pfam" id="PF15711">
    <property type="entry name" value="ILEI"/>
    <property type="match status" value="1"/>
</dbReference>
<keyword evidence="5 7" id="KW-0430">Lectin</keyword>
<name>A0A8C5M1Z0_9ANUR</name>
<dbReference type="PANTHER" id="PTHR14592">
    <property type="entry name" value="UNCHARACTERIZED FAM3"/>
    <property type="match status" value="1"/>
</dbReference>